<keyword evidence="1" id="KW-0812">Transmembrane</keyword>
<protein>
    <recommendedName>
        <fullName evidence="4">LPXTG cell wall anchor domain-containing protein</fullName>
    </recommendedName>
</protein>
<evidence type="ECO:0000313" key="3">
    <source>
        <dbReference type="Proteomes" id="UP001596067"/>
    </source>
</evidence>
<reference evidence="3" key="1">
    <citation type="journal article" date="2019" name="Int. J. Syst. Evol. Microbiol.">
        <title>The Global Catalogue of Microorganisms (GCM) 10K type strain sequencing project: providing services to taxonomists for standard genome sequencing and annotation.</title>
        <authorList>
            <consortium name="The Broad Institute Genomics Platform"/>
            <consortium name="The Broad Institute Genome Sequencing Center for Infectious Disease"/>
            <person name="Wu L."/>
            <person name="Ma J."/>
        </authorList>
    </citation>
    <scope>NUCLEOTIDE SEQUENCE [LARGE SCALE GENOMIC DNA]</scope>
    <source>
        <strain evidence="3">CGMCC 4.1469</strain>
    </source>
</reference>
<feature type="transmembrane region" description="Helical" evidence="1">
    <location>
        <begin position="25"/>
        <end position="43"/>
    </location>
</feature>
<proteinExistence type="predicted"/>
<accession>A0ABW1ET16</accession>
<keyword evidence="3" id="KW-1185">Reference proteome</keyword>
<dbReference type="EMBL" id="JBHSOD010000005">
    <property type="protein sequence ID" value="MFC5884695.1"/>
    <property type="molecule type" value="Genomic_DNA"/>
</dbReference>
<keyword evidence="1" id="KW-0472">Membrane</keyword>
<sequence>MTTVPSTAALLADIAPDPGGSDGSLVAVLLLAAGVVAGAVWLIRLERKRRDADPGSGPDTR</sequence>
<name>A0ABW1ET16_9ACTN</name>
<evidence type="ECO:0008006" key="4">
    <source>
        <dbReference type="Google" id="ProtNLM"/>
    </source>
</evidence>
<gene>
    <name evidence="2" type="ORF">ACFP0N_06810</name>
</gene>
<organism evidence="2 3">
    <name type="scientific">Kitasatospora aburaviensis</name>
    <dbReference type="NCBI Taxonomy" id="67265"/>
    <lineage>
        <taxon>Bacteria</taxon>
        <taxon>Bacillati</taxon>
        <taxon>Actinomycetota</taxon>
        <taxon>Actinomycetes</taxon>
        <taxon>Kitasatosporales</taxon>
        <taxon>Streptomycetaceae</taxon>
        <taxon>Kitasatospora</taxon>
    </lineage>
</organism>
<dbReference type="RefSeq" id="WP_313763774.1">
    <property type="nucleotide sequence ID" value="NZ_BAAAVH010000087.1"/>
</dbReference>
<comment type="caution">
    <text evidence="2">The sequence shown here is derived from an EMBL/GenBank/DDBJ whole genome shotgun (WGS) entry which is preliminary data.</text>
</comment>
<keyword evidence="1" id="KW-1133">Transmembrane helix</keyword>
<evidence type="ECO:0000313" key="2">
    <source>
        <dbReference type="EMBL" id="MFC5884695.1"/>
    </source>
</evidence>
<dbReference type="Proteomes" id="UP001596067">
    <property type="component" value="Unassembled WGS sequence"/>
</dbReference>
<evidence type="ECO:0000256" key="1">
    <source>
        <dbReference type="SAM" id="Phobius"/>
    </source>
</evidence>